<dbReference type="PRINTS" id="PR00344">
    <property type="entry name" value="BCTRLSENSOR"/>
</dbReference>
<organism evidence="16 17">
    <name type="scientific">Candidatus Desulfatibia vada</name>
    <dbReference type="NCBI Taxonomy" id="2841696"/>
    <lineage>
        <taxon>Bacteria</taxon>
        <taxon>Pseudomonadati</taxon>
        <taxon>Thermodesulfobacteriota</taxon>
        <taxon>Desulfobacteria</taxon>
        <taxon>Desulfobacterales</taxon>
        <taxon>Desulfobacterales incertae sedis</taxon>
        <taxon>Candidatus Desulfatibia</taxon>
    </lineage>
</organism>
<comment type="subcellular location">
    <subcellularLocation>
        <location evidence="2">Cell membrane</location>
        <topology evidence="2">Multi-pass membrane protein</topology>
    </subcellularLocation>
</comment>
<dbReference type="Gene3D" id="3.30.565.10">
    <property type="entry name" value="Histidine kinase-like ATPase, C-terminal domain"/>
    <property type="match status" value="1"/>
</dbReference>
<comment type="catalytic activity">
    <reaction evidence="1">
        <text>ATP + protein L-histidine = ADP + protein N-phospho-L-histidine.</text>
        <dbReference type="EC" id="2.7.13.3"/>
    </reaction>
</comment>
<dbReference type="Gene3D" id="3.30.450.20">
    <property type="entry name" value="PAS domain"/>
    <property type="match status" value="1"/>
</dbReference>
<reference evidence="16 17" key="1">
    <citation type="submission" date="2020-08" db="EMBL/GenBank/DDBJ databases">
        <title>Bridging the membrane lipid divide: bacteria of the FCB group superphylum have the potential to synthesize archaeal ether lipids.</title>
        <authorList>
            <person name="Villanueva L."/>
            <person name="Von Meijenfeldt F.A.B."/>
            <person name="Westbye A.B."/>
            <person name="Yadav S."/>
            <person name="Hopmans E.C."/>
            <person name="Dutilh B.E."/>
            <person name="Sinninghe Damste J.S."/>
        </authorList>
    </citation>
    <scope>NUCLEOTIDE SEQUENCE [LARGE SCALE GENOMIC DNA]</scope>
    <source>
        <strain evidence="16">NIOZ-UU17</strain>
    </source>
</reference>
<dbReference type="SMART" id="SM00388">
    <property type="entry name" value="HisKA"/>
    <property type="match status" value="1"/>
</dbReference>
<dbReference type="Pfam" id="PF02518">
    <property type="entry name" value="HATPase_c"/>
    <property type="match status" value="1"/>
</dbReference>
<dbReference type="GO" id="GO:0005886">
    <property type="term" value="C:plasma membrane"/>
    <property type="evidence" value="ECO:0007669"/>
    <property type="project" value="UniProtKB-SubCell"/>
</dbReference>
<evidence type="ECO:0000259" key="15">
    <source>
        <dbReference type="PROSITE" id="PS50109"/>
    </source>
</evidence>
<dbReference type="Gene3D" id="1.10.287.130">
    <property type="match status" value="1"/>
</dbReference>
<dbReference type="Proteomes" id="UP000605201">
    <property type="component" value="Unassembled WGS sequence"/>
</dbReference>
<dbReference type="InterPro" id="IPR036890">
    <property type="entry name" value="HATPase_C_sf"/>
</dbReference>
<proteinExistence type="predicted"/>
<protein>
    <recommendedName>
        <fullName evidence="3">histidine kinase</fullName>
        <ecNumber evidence="3">2.7.13.3</ecNumber>
    </recommendedName>
</protein>
<evidence type="ECO:0000256" key="12">
    <source>
        <dbReference type="ARBA" id="ARBA00023012"/>
    </source>
</evidence>
<dbReference type="SMART" id="SM00387">
    <property type="entry name" value="HATPase_c"/>
    <property type="match status" value="1"/>
</dbReference>
<dbReference type="Pfam" id="PF00512">
    <property type="entry name" value="HisKA"/>
    <property type="match status" value="1"/>
</dbReference>
<keyword evidence="4" id="KW-1003">Cell membrane</keyword>
<keyword evidence="6" id="KW-0808">Transferase</keyword>
<keyword evidence="9 16" id="KW-0418">Kinase</keyword>
<evidence type="ECO:0000256" key="7">
    <source>
        <dbReference type="ARBA" id="ARBA00022692"/>
    </source>
</evidence>
<evidence type="ECO:0000313" key="16">
    <source>
        <dbReference type="EMBL" id="MBC8430883.1"/>
    </source>
</evidence>
<evidence type="ECO:0000256" key="3">
    <source>
        <dbReference type="ARBA" id="ARBA00012438"/>
    </source>
</evidence>
<evidence type="ECO:0000256" key="1">
    <source>
        <dbReference type="ARBA" id="ARBA00000085"/>
    </source>
</evidence>
<dbReference type="GO" id="GO:0005524">
    <property type="term" value="F:ATP binding"/>
    <property type="evidence" value="ECO:0007669"/>
    <property type="project" value="UniProtKB-KW"/>
</dbReference>
<name>A0A8J6TPE8_9BACT</name>
<keyword evidence="8" id="KW-0547">Nucleotide-binding</keyword>
<keyword evidence="5" id="KW-0597">Phosphoprotein</keyword>
<accession>A0A8J6TPE8</accession>
<sequence>MNRLSWYQRLAGSYDLNSGDDSPDRYRILRRNIVVLMLLVTIIPLVIMAVINQHEYQKSIQNETVTPLATLASKTRHSFELFLEERQAIVKSISSLYSFESLSDPKTLNRIFSVLTNQYLGLIDLGLIDAKGIQLSYTGPYDFLGKDYSQQSWFREVLVKGVYISDVFMGYRQFPHVAIAVLRRTEDDRSWVLRATIDTSKFDDLISSMGLTPESDAFLINRKGTLQTTSRFYGKVLDTFPLSFPQGNYGTVVVETTDSQGREILVAYAPFIHSDYILVLAKLRSTVLRSWYALQSRMLFIFIFSVVTIVLIIIKLTDNVVKRVKEADERREIAFREVQHTHKLSSIGRLAAGVAHEINNPMAIINEKAGLMQDLVEYDAQFRNKDKFIALITSILKSVERCKSITHRLLGFARHMEVQLEILDLNDLVQETLGFLENEALFRNIDLQLQLANDLPRISSNRGQLQQVFLNILSNAFAAVEDGGKITLRSWEEDADTVAVSVQDNGCGMSAETLKHVFEPFFTTKKQHGTGLGLSITYGIVKKIGGDVRVTSKEGEGTTFTAYLRKKAKFGSGE</sequence>
<evidence type="ECO:0000256" key="14">
    <source>
        <dbReference type="SAM" id="Phobius"/>
    </source>
</evidence>
<evidence type="ECO:0000256" key="11">
    <source>
        <dbReference type="ARBA" id="ARBA00022989"/>
    </source>
</evidence>
<keyword evidence="7 14" id="KW-0812">Transmembrane</keyword>
<dbReference type="PANTHER" id="PTHR43065:SF46">
    <property type="entry name" value="C4-DICARBOXYLATE TRANSPORT SENSOR PROTEIN DCTB"/>
    <property type="match status" value="1"/>
</dbReference>
<evidence type="ECO:0000256" key="8">
    <source>
        <dbReference type="ARBA" id="ARBA00022741"/>
    </source>
</evidence>
<feature type="domain" description="Histidine kinase" evidence="15">
    <location>
        <begin position="353"/>
        <end position="568"/>
    </location>
</feature>
<evidence type="ECO:0000256" key="10">
    <source>
        <dbReference type="ARBA" id="ARBA00022840"/>
    </source>
</evidence>
<evidence type="ECO:0000256" key="6">
    <source>
        <dbReference type="ARBA" id="ARBA00022679"/>
    </source>
</evidence>
<keyword evidence="10" id="KW-0067">ATP-binding</keyword>
<dbReference type="InterPro" id="IPR003661">
    <property type="entry name" value="HisK_dim/P_dom"/>
</dbReference>
<evidence type="ECO:0000256" key="9">
    <source>
        <dbReference type="ARBA" id="ARBA00022777"/>
    </source>
</evidence>
<evidence type="ECO:0000256" key="13">
    <source>
        <dbReference type="ARBA" id="ARBA00023136"/>
    </source>
</evidence>
<dbReference type="Pfam" id="PF02743">
    <property type="entry name" value="dCache_1"/>
    <property type="match status" value="1"/>
</dbReference>
<dbReference type="GO" id="GO:0000155">
    <property type="term" value="F:phosphorelay sensor kinase activity"/>
    <property type="evidence" value="ECO:0007669"/>
    <property type="project" value="InterPro"/>
</dbReference>
<dbReference type="InterPro" id="IPR003594">
    <property type="entry name" value="HATPase_dom"/>
</dbReference>
<dbReference type="CDD" id="cd00082">
    <property type="entry name" value="HisKA"/>
    <property type="match status" value="1"/>
</dbReference>
<comment type="caution">
    <text evidence="16">The sequence shown here is derived from an EMBL/GenBank/DDBJ whole genome shotgun (WGS) entry which is preliminary data.</text>
</comment>
<evidence type="ECO:0000256" key="4">
    <source>
        <dbReference type="ARBA" id="ARBA00022475"/>
    </source>
</evidence>
<evidence type="ECO:0000256" key="5">
    <source>
        <dbReference type="ARBA" id="ARBA00022553"/>
    </source>
</evidence>
<evidence type="ECO:0000313" key="17">
    <source>
        <dbReference type="Proteomes" id="UP000605201"/>
    </source>
</evidence>
<keyword evidence="12" id="KW-0902">Two-component regulatory system</keyword>
<dbReference type="EMBL" id="JACNIG010000092">
    <property type="protein sequence ID" value="MBC8430883.1"/>
    <property type="molecule type" value="Genomic_DNA"/>
</dbReference>
<gene>
    <name evidence="16" type="ORF">H8D96_03085</name>
</gene>
<keyword evidence="13 14" id="KW-0472">Membrane</keyword>
<dbReference type="InterPro" id="IPR033479">
    <property type="entry name" value="dCache_1"/>
</dbReference>
<dbReference type="InterPro" id="IPR004358">
    <property type="entry name" value="Sig_transdc_His_kin-like_C"/>
</dbReference>
<dbReference type="EC" id="2.7.13.3" evidence="3"/>
<dbReference type="PANTHER" id="PTHR43065">
    <property type="entry name" value="SENSOR HISTIDINE KINASE"/>
    <property type="match status" value="1"/>
</dbReference>
<dbReference type="InterPro" id="IPR005467">
    <property type="entry name" value="His_kinase_dom"/>
</dbReference>
<dbReference type="PROSITE" id="PS50109">
    <property type="entry name" value="HIS_KIN"/>
    <property type="match status" value="1"/>
</dbReference>
<feature type="transmembrane region" description="Helical" evidence="14">
    <location>
        <begin position="298"/>
        <end position="316"/>
    </location>
</feature>
<dbReference type="InterPro" id="IPR036097">
    <property type="entry name" value="HisK_dim/P_sf"/>
</dbReference>
<dbReference type="AlphaFoldDB" id="A0A8J6TPE8"/>
<dbReference type="SUPFAM" id="SSF47384">
    <property type="entry name" value="Homodimeric domain of signal transducing histidine kinase"/>
    <property type="match status" value="1"/>
</dbReference>
<keyword evidence="11 14" id="KW-1133">Transmembrane helix</keyword>
<dbReference type="SUPFAM" id="SSF55874">
    <property type="entry name" value="ATPase domain of HSP90 chaperone/DNA topoisomerase II/histidine kinase"/>
    <property type="match status" value="1"/>
</dbReference>
<evidence type="ECO:0000256" key="2">
    <source>
        <dbReference type="ARBA" id="ARBA00004651"/>
    </source>
</evidence>
<feature type="transmembrane region" description="Helical" evidence="14">
    <location>
        <begin position="33"/>
        <end position="51"/>
    </location>
</feature>